<organism evidence="1 2">
    <name type="scientific">Pelagomonas calceolata</name>
    <dbReference type="NCBI Taxonomy" id="35677"/>
    <lineage>
        <taxon>Eukaryota</taxon>
        <taxon>Sar</taxon>
        <taxon>Stramenopiles</taxon>
        <taxon>Ochrophyta</taxon>
        <taxon>Pelagophyceae</taxon>
        <taxon>Pelagomonadales</taxon>
        <taxon>Pelagomonadaceae</taxon>
        <taxon>Pelagomonas</taxon>
    </lineage>
</organism>
<evidence type="ECO:0000313" key="2">
    <source>
        <dbReference type="Proteomes" id="UP000789595"/>
    </source>
</evidence>
<gene>
    <name evidence="1" type="ORF">PECAL_5P03010</name>
</gene>
<dbReference type="AlphaFoldDB" id="A0A8J2SNB6"/>
<evidence type="ECO:0000313" key="1">
    <source>
        <dbReference type="EMBL" id="CAH0375758.1"/>
    </source>
</evidence>
<dbReference type="OrthoDB" id="4262at2759"/>
<name>A0A8J2SNB6_9STRA</name>
<keyword evidence="2" id="KW-1185">Reference proteome</keyword>
<sequence>MRLMLRLAAAACGHAAHVKPYGICWTRNEASESHPSLNLGNLLRSATSARRASEGKVPLCLFTNLDETTIMNEALTKYGNESKHLFDAVLQDSLATYVPKTGAEALLLWPTTQYKVIRSRVGRLLNLARAPYEMTLFVDDDTYFCAPHGPDGLFNSIKWLHDTRERHTLRAQVFGHNGGGKECIWHKVLHENASFSSSLEGDCNDQGLENKCLGERGIQGGALAVTRNSTLTKLVDEWVDTFLFEHTCVLGLNETSECRSYIRAREKHENKIGMQGGTLGDQGAFRAIAEQRCRRNASGDWSLGTLPRAFNVREIHPARDSLDDVAKHLRKQHTAVVDCRHDPQDITLFGPMLMIHSKHYLNDLRDDALIEETCELANRPVRKGGIAWRGSKDDNYMCS</sequence>
<protein>
    <submittedName>
        <fullName evidence="1">Uncharacterized protein</fullName>
    </submittedName>
</protein>
<dbReference type="EMBL" id="CAKKNE010000005">
    <property type="protein sequence ID" value="CAH0375758.1"/>
    <property type="molecule type" value="Genomic_DNA"/>
</dbReference>
<reference evidence="1" key="1">
    <citation type="submission" date="2021-11" db="EMBL/GenBank/DDBJ databases">
        <authorList>
            <consortium name="Genoscope - CEA"/>
            <person name="William W."/>
        </authorList>
    </citation>
    <scope>NUCLEOTIDE SEQUENCE</scope>
</reference>
<accession>A0A8J2SNB6</accession>
<proteinExistence type="predicted"/>
<comment type="caution">
    <text evidence="1">The sequence shown here is derived from an EMBL/GenBank/DDBJ whole genome shotgun (WGS) entry which is preliminary data.</text>
</comment>
<dbReference type="Proteomes" id="UP000789595">
    <property type="component" value="Unassembled WGS sequence"/>
</dbReference>